<gene>
    <name evidence="1" type="ORF">CROST_013720</name>
</gene>
<sequence length="314" mass="35491">MKNIKCSKLNLQSILKKVIIPSFLLVILLTGCTLNSKSTKSSVTFSSSRKFYSDDKVVSINYNPDQWQEGTNRGQNAIALKKNGTKTLVGGLKCNKYSESLTETEYINSLENTYRKNSIEGSTSTSYIKIDDKKYAVVHSRIKDGDSIIDADTLVVVNGNYQYEFKFEAEDDSYKQYNYKDFIINTFKTLKIYKKASSKTDTNNSDINEKDLPSSWGLKNNDGSTDKRLVLNNDCSFKIYKENADDRNVITGTFFYSNNGIITFKLAKVINDGQEVTIASGKTIKFQVTYLKGNTIHLINLSSSHSYSYVRLDN</sequence>
<dbReference type="Proteomes" id="UP000190951">
    <property type="component" value="Chromosome"/>
</dbReference>
<name>A0A1S8LP30_9CLOT</name>
<protein>
    <submittedName>
        <fullName evidence="1">Uncharacterized protein</fullName>
    </submittedName>
</protein>
<dbReference type="PROSITE" id="PS51257">
    <property type="entry name" value="PROKAR_LIPOPROTEIN"/>
    <property type="match status" value="1"/>
</dbReference>
<keyword evidence="2" id="KW-1185">Reference proteome</keyword>
<dbReference type="AlphaFoldDB" id="A0A1S8LP30"/>
<accession>A0A1S8LP30</accession>
<reference evidence="1 2" key="1">
    <citation type="submission" date="2022-04" db="EMBL/GenBank/DDBJ databases">
        <title>Genome sequence of C. roseum typestrain.</title>
        <authorList>
            <person name="Poehlein A."/>
            <person name="Schoch T."/>
            <person name="Duerre P."/>
            <person name="Daniel R."/>
        </authorList>
    </citation>
    <scope>NUCLEOTIDE SEQUENCE [LARGE SCALE GENOMIC DNA]</scope>
    <source>
        <strain evidence="1 2">DSM 7320</strain>
    </source>
</reference>
<evidence type="ECO:0000313" key="1">
    <source>
        <dbReference type="EMBL" id="URZ10662.1"/>
    </source>
</evidence>
<dbReference type="RefSeq" id="WP_077850532.1">
    <property type="nucleotide sequence ID" value="NZ_CP096983.1"/>
</dbReference>
<organism evidence="1 2">
    <name type="scientific">Clostridium felsineum</name>
    <dbReference type="NCBI Taxonomy" id="36839"/>
    <lineage>
        <taxon>Bacteria</taxon>
        <taxon>Bacillati</taxon>
        <taxon>Bacillota</taxon>
        <taxon>Clostridia</taxon>
        <taxon>Eubacteriales</taxon>
        <taxon>Clostridiaceae</taxon>
        <taxon>Clostridium</taxon>
    </lineage>
</organism>
<evidence type="ECO:0000313" key="2">
    <source>
        <dbReference type="Proteomes" id="UP000190951"/>
    </source>
</evidence>
<dbReference type="KEGG" id="crw:CROST_013720"/>
<proteinExistence type="predicted"/>
<dbReference type="STRING" id="84029.CROST_02160"/>
<dbReference type="EMBL" id="CP096983">
    <property type="protein sequence ID" value="URZ10662.1"/>
    <property type="molecule type" value="Genomic_DNA"/>
</dbReference>